<dbReference type="EMBL" id="JBBWRZ010000002">
    <property type="protein sequence ID" value="KAK8244374.1"/>
    <property type="molecule type" value="Genomic_DNA"/>
</dbReference>
<accession>A0ABR1Z1C7</accession>
<organism evidence="1 2">
    <name type="scientific">Phyllosticta capitalensis</name>
    <dbReference type="NCBI Taxonomy" id="121624"/>
    <lineage>
        <taxon>Eukaryota</taxon>
        <taxon>Fungi</taxon>
        <taxon>Dikarya</taxon>
        <taxon>Ascomycota</taxon>
        <taxon>Pezizomycotina</taxon>
        <taxon>Dothideomycetes</taxon>
        <taxon>Dothideomycetes incertae sedis</taxon>
        <taxon>Botryosphaeriales</taxon>
        <taxon>Phyllostictaceae</taxon>
        <taxon>Phyllosticta</taxon>
    </lineage>
</organism>
<proteinExistence type="predicted"/>
<reference evidence="1 2" key="1">
    <citation type="submission" date="2024-04" db="EMBL/GenBank/DDBJ databases">
        <title>Phyllosticta paracitricarpa is synonymous to the EU quarantine fungus P. citricarpa based on phylogenomic analyses.</title>
        <authorList>
            <consortium name="Lawrence Berkeley National Laboratory"/>
            <person name="Van Ingen-Buijs V.A."/>
            <person name="Van Westerhoven A.C."/>
            <person name="Haridas S."/>
            <person name="Skiadas P."/>
            <person name="Martin F."/>
            <person name="Groenewald J.Z."/>
            <person name="Crous P.W."/>
            <person name="Seidl M.F."/>
        </authorList>
    </citation>
    <scope>NUCLEOTIDE SEQUENCE [LARGE SCALE GENOMIC DNA]</scope>
    <source>
        <strain evidence="1 2">CBS 123374</strain>
    </source>
</reference>
<name>A0ABR1Z1C7_9PEZI</name>
<dbReference type="Proteomes" id="UP001492380">
    <property type="component" value="Unassembled WGS sequence"/>
</dbReference>
<protein>
    <recommendedName>
        <fullName evidence="3">Secreted protein</fullName>
    </recommendedName>
</protein>
<evidence type="ECO:0000313" key="2">
    <source>
        <dbReference type="Proteomes" id="UP001492380"/>
    </source>
</evidence>
<keyword evidence="2" id="KW-1185">Reference proteome</keyword>
<comment type="caution">
    <text evidence="1">The sequence shown here is derived from an EMBL/GenBank/DDBJ whole genome shotgun (WGS) entry which is preliminary data.</text>
</comment>
<evidence type="ECO:0008006" key="3">
    <source>
        <dbReference type="Google" id="ProtNLM"/>
    </source>
</evidence>
<sequence length="150" mass="15563">MGGQGPKPARPASATSMLWSGPVWCLCFRSSSSMSIPSTPFGPLQVCPPEPPPPCAACVITKPLRSFCWRLLEFFGFGPPPSEGGGPTDGRRPSYLGHGACRVVPCCPPSFLVGFRRRCAAAARDGCFSGCDDGLVGLASSSSVMAPAGR</sequence>
<gene>
    <name evidence="1" type="ORF">HDK90DRAFT_477348</name>
</gene>
<evidence type="ECO:0000313" key="1">
    <source>
        <dbReference type="EMBL" id="KAK8244374.1"/>
    </source>
</evidence>